<keyword evidence="2" id="KW-1185">Reference proteome</keyword>
<dbReference type="AlphaFoldDB" id="A0A7D9INF4"/>
<gene>
    <name evidence="1" type="ORF">PACLA_8A003262</name>
</gene>
<organism evidence="1 2">
    <name type="scientific">Paramuricea clavata</name>
    <name type="common">Red gorgonian</name>
    <name type="synonym">Violescent sea-whip</name>
    <dbReference type="NCBI Taxonomy" id="317549"/>
    <lineage>
        <taxon>Eukaryota</taxon>
        <taxon>Metazoa</taxon>
        <taxon>Cnidaria</taxon>
        <taxon>Anthozoa</taxon>
        <taxon>Octocorallia</taxon>
        <taxon>Malacalcyonacea</taxon>
        <taxon>Plexauridae</taxon>
        <taxon>Paramuricea</taxon>
    </lineage>
</organism>
<accession>A0A7D9INF4</accession>
<evidence type="ECO:0000313" key="1">
    <source>
        <dbReference type="EMBL" id="CAB4014849.1"/>
    </source>
</evidence>
<dbReference type="EMBL" id="CACRXK020008471">
    <property type="protein sequence ID" value="CAB4014849.1"/>
    <property type="molecule type" value="Genomic_DNA"/>
</dbReference>
<protein>
    <submittedName>
        <fullName evidence="1">Uncharacterized protein</fullName>
    </submittedName>
</protein>
<comment type="caution">
    <text evidence="1">The sequence shown here is derived from an EMBL/GenBank/DDBJ whole genome shotgun (WGS) entry which is preliminary data.</text>
</comment>
<dbReference type="OrthoDB" id="5981398at2759"/>
<sequence>MVHFPLSIIHAHPLAKRLNRLLEEGKIPQDCIFYKFLENTTAFALIDPNSSSDFKWDEDLCESYDTIKYLGGQRTRNFIRGPGFIGTGKGGIKRFDTFADFNLGGPSSNTSKRSQAGYTTRSGIIKPHLQSFLKISKDPSSKAECIIDNALVQVIPAAVAMDGTALKPGLEFETRRKCVVGMLEDVSLEYVKAHPVPNGNEVKDNLVTSTNVLHVSAMDNGASMPVGVYYLPKCVSGEQIFNIIQEAVEAIQICERCLARQRSTQHIISHRDSNCSSICEHCLENSEVCADCAVQRQVSHIPSLRACSNCIADGAKCTRTVVLVVVSDCESCNK</sequence>
<evidence type="ECO:0000313" key="2">
    <source>
        <dbReference type="Proteomes" id="UP001152795"/>
    </source>
</evidence>
<proteinExistence type="predicted"/>
<name>A0A7D9INF4_PARCT</name>
<dbReference type="Proteomes" id="UP001152795">
    <property type="component" value="Unassembled WGS sequence"/>
</dbReference>
<reference evidence="1" key="1">
    <citation type="submission" date="2020-04" db="EMBL/GenBank/DDBJ databases">
        <authorList>
            <person name="Alioto T."/>
            <person name="Alioto T."/>
            <person name="Gomez Garrido J."/>
        </authorList>
    </citation>
    <scope>NUCLEOTIDE SEQUENCE</scope>
    <source>
        <strain evidence="1">A484AB</strain>
    </source>
</reference>